<reference evidence="3" key="2">
    <citation type="journal article" date="2019" name="Mol. Plant Microbe Interact.">
        <title>Genome sequence resources for four phytopathogenic fungi from the Colletotrichum orbiculare species complex.</title>
        <authorList>
            <person name="Gan P."/>
            <person name="Tsushima A."/>
            <person name="Narusaka M."/>
            <person name="Narusaka Y."/>
            <person name="Takano Y."/>
            <person name="Kubo Y."/>
            <person name="Shirasu K."/>
        </authorList>
    </citation>
    <scope>GENOME REANNOTATION</scope>
    <source>
        <strain evidence="3">104-T / ATCC 96160 / CBS 514.97 / LARS 414 / MAFF 240422</strain>
    </source>
</reference>
<evidence type="ECO:0000313" key="2">
    <source>
        <dbReference type="EMBL" id="TDZ22388.1"/>
    </source>
</evidence>
<feature type="compositionally biased region" description="Basic and acidic residues" evidence="1">
    <location>
        <begin position="30"/>
        <end position="40"/>
    </location>
</feature>
<protein>
    <submittedName>
        <fullName evidence="2">Uncharacterized protein</fullName>
    </submittedName>
</protein>
<name>A0A484FWI4_COLOR</name>
<keyword evidence="3" id="KW-1185">Reference proteome</keyword>
<dbReference type="Proteomes" id="UP000014480">
    <property type="component" value="Unassembled WGS sequence"/>
</dbReference>
<comment type="caution">
    <text evidence="2">The sequence shown here is derived from an EMBL/GenBank/DDBJ whole genome shotgun (WGS) entry which is preliminary data.</text>
</comment>
<dbReference type="AlphaFoldDB" id="A0A484FWI4"/>
<feature type="region of interest" description="Disordered" evidence="1">
    <location>
        <begin position="1"/>
        <end position="46"/>
    </location>
</feature>
<evidence type="ECO:0000313" key="3">
    <source>
        <dbReference type="Proteomes" id="UP000014480"/>
    </source>
</evidence>
<sequence>MPRNTRRISETSVWKVDEDHSPIRQTSQETKTERAEDDGRGGGSSSFCDWPALCFSTVVVAESVEGARAVRRVGSDPPRLLSRAGDGSYDDNGEEVELYCGG</sequence>
<accession>A0A484FWI4</accession>
<dbReference type="EMBL" id="AMCV02000010">
    <property type="protein sequence ID" value="TDZ22388.1"/>
    <property type="molecule type" value="Genomic_DNA"/>
</dbReference>
<organism evidence="2 3">
    <name type="scientific">Colletotrichum orbiculare (strain 104-T / ATCC 96160 / CBS 514.97 / LARS 414 / MAFF 240422)</name>
    <name type="common">Cucumber anthracnose fungus</name>
    <name type="synonym">Colletotrichum lagenarium</name>
    <dbReference type="NCBI Taxonomy" id="1213857"/>
    <lineage>
        <taxon>Eukaryota</taxon>
        <taxon>Fungi</taxon>
        <taxon>Dikarya</taxon>
        <taxon>Ascomycota</taxon>
        <taxon>Pezizomycotina</taxon>
        <taxon>Sordariomycetes</taxon>
        <taxon>Hypocreomycetidae</taxon>
        <taxon>Glomerellales</taxon>
        <taxon>Glomerellaceae</taxon>
        <taxon>Colletotrichum</taxon>
        <taxon>Colletotrichum orbiculare species complex</taxon>
    </lineage>
</organism>
<gene>
    <name evidence="2" type="ORF">Cob_v004681</name>
</gene>
<evidence type="ECO:0000256" key="1">
    <source>
        <dbReference type="SAM" id="MobiDB-lite"/>
    </source>
</evidence>
<proteinExistence type="predicted"/>
<reference evidence="3" key="1">
    <citation type="journal article" date="2013" name="New Phytol.">
        <title>Comparative genomic and transcriptomic analyses reveal the hemibiotrophic stage shift of Colletotrichum fungi.</title>
        <authorList>
            <person name="Gan P."/>
            <person name="Ikeda K."/>
            <person name="Irieda H."/>
            <person name="Narusaka M."/>
            <person name="O'Connell R.J."/>
            <person name="Narusaka Y."/>
            <person name="Takano Y."/>
            <person name="Kubo Y."/>
            <person name="Shirasu K."/>
        </authorList>
    </citation>
    <scope>NUCLEOTIDE SEQUENCE [LARGE SCALE GENOMIC DNA]</scope>
    <source>
        <strain evidence="3">104-T / ATCC 96160 / CBS 514.97 / LARS 414 / MAFF 240422</strain>
    </source>
</reference>